<dbReference type="InterPro" id="IPR038332">
    <property type="entry name" value="PPE_sf"/>
</dbReference>
<dbReference type="Pfam" id="PF00823">
    <property type="entry name" value="PPE"/>
    <property type="match status" value="1"/>
</dbReference>
<organism evidence="4 5">
    <name type="scientific">Rhodococcus pyridinivorans KG-16</name>
    <dbReference type="NCBI Taxonomy" id="1441730"/>
    <lineage>
        <taxon>Bacteria</taxon>
        <taxon>Bacillati</taxon>
        <taxon>Actinomycetota</taxon>
        <taxon>Actinomycetes</taxon>
        <taxon>Mycobacteriales</taxon>
        <taxon>Nocardiaceae</taxon>
        <taxon>Rhodococcus</taxon>
    </lineage>
</organism>
<dbReference type="Gene3D" id="1.20.1260.20">
    <property type="entry name" value="PPE superfamily"/>
    <property type="match status" value="1"/>
</dbReference>
<evidence type="ECO:0000256" key="1">
    <source>
        <dbReference type="ARBA" id="ARBA00010652"/>
    </source>
</evidence>
<protein>
    <recommendedName>
        <fullName evidence="3">PPE domain-containing protein</fullName>
    </recommendedName>
</protein>
<comment type="similarity">
    <text evidence="1">Belongs to the mycobacterial PPE family.</text>
</comment>
<evidence type="ECO:0000313" key="4">
    <source>
        <dbReference type="EMBL" id="KSZ57994.1"/>
    </source>
</evidence>
<dbReference type="Proteomes" id="UP000053060">
    <property type="component" value="Unassembled WGS sequence"/>
</dbReference>
<sequence length="427" mass="42665">MSTNDNVVDRLLVSLGVDAPVPDSVSRRQSNYDTLAARIDAGVDPEYIAAFENFHGMEHADIHRLAQSINPVAMTTLATEWAELGKGFSFTVAWGTLMIRKLIGQHWEGPAAEAAMDATVRFGESAQQLSDAARATSEKLRIAADVGERVRASVPPPTVNTSSVLYALDPVAGAAAARQEEAVRAQAVRVMEALYKPYYRDSGTAVPVLPSPYAATTSRATEAFVPQGYGTPGVGSVRTAGDPTGIPNGDGERPGGQTATEAENRTNASTSGEGTDGRSEGSDSAGRAVPNDPAATTPASTSPAASGALGSPTGQSYGSPFSGAGAGVGGGLPGAGGVGSAGGASPAAGPAPLVAGVAPTGGAAGQPGAAATRGAGIRPFGMMPGMAPASSRGDEQDKRAAGYLVTGENGNELIGSLPDTAPPVLGA</sequence>
<comment type="caution">
    <text evidence="4">The sequence shown here is derived from an EMBL/GenBank/DDBJ whole genome shotgun (WGS) entry which is preliminary data.</text>
</comment>
<dbReference type="RefSeq" id="WP_060652668.1">
    <property type="nucleotide sequence ID" value="NZ_AZXY01000007.1"/>
</dbReference>
<dbReference type="SUPFAM" id="SSF140459">
    <property type="entry name" value="PE/PPE dimer-like"/>
    <property type="match status" value="1"/>
</dbReference>
<dbReference type="PATRIC" id="fig|1441730.3.peg.3255"/>
<feature type="compositionally biased region" description="Polar residues" evidence="2">
    <location>
        <begin position="257"/>
        <end position="273"/>
    </location>
</feature>
<dbReference type="EMBL" id="AZXY01000007">
    <property type="protein sequence ID" value="KSZ57994.1"/>
    <property type="molecule type" value="Genomic_DNA"/>
</dbReference>
<dbReference type="AlphaFoldDB" id="A0A0V9UJ15"/>
<accession>A0A0V9UJ15</accession>
<gene>
    <name evidence="4" type="ORF">Z045_15660</name>
</gene>
<name>A0A0V9UJ15_9NOCA</name>
<feature type="region of interest" description="Disordered" evidence="2">
    <location>
        <begin position="224"/>
        <end position="316"/>
    </location>
</feature>
<reference evidence="4 5" key="2">
    <citation type="journal article" date="2016" name="Genome Announc.">
        <title>Draft Genome Sequence of a Versatile Hydrocarbon-Degrading Bacterium, Rhodococcus pyridinivorans Strain KG-16, Collected from Oil Fields in India.</title>
        <authorList>
            <person name="Aggarwal R.K."/>
            <person name="Dawar C."/>
            <person name="Phanindranath R."/>
            <person name="Mutnuri L."/>
            <person name="Dayal A.M."/>
        </authorList>
    </citation>
    <scope>NUCLEOTIDE SEQUENCE [LARGE SCALE GENOMIC DNA]</scope>
    <source>
        <strain evidence="4 5">KG-16</strain>
    </source>
</reference>
<dbReference type="InterPro" id="IPR000030">
    <property type="entry name" value="PPE_dom"/>
</dbReference>
<feature type="domain" description="PPE" evidence="3">
    <location>
        <begin position="64"/>
        <end position="202"/>
    </location>
</feature>
<feature type="compositionally biased region" description="Low complexity" evidence="2">
    <location>
        <begin position="293"/>
        <end position="316"/>
    </location>
</feature>
<evidence type="ECO:0000259" key="3">
    <source>
        <dbReference type="Pfam" id="PF00823"/>
    </source>
</evidence>
<evidence type="ECO:0000313" key="5">
    <source>
        <dbReference type="Proteomes" id="UP000053060"/>
    </source>
</evidence>
<reference evidence="5" key="1">
    <citation type="submission" date="2015-01" db="EMBL/GenBank/DDBJ databases">
        <title>Draft genome sequence of Rhodococcus pyridinivorans strain KG-16, a hydrocarbon-degrading bacterium.</title>
        <authorList>
            <person name="Aggarwal R.K."/>
            <person name="Dawar C."/>
        </authorList>
    </citation>
    <scope>NUCLEOTIDE SEQUENCE [LARGE SCALE GENOMIC DNA]</scope>
    <source>
        <strain evidence="5">KG-16</strain>
    </source>
</reference>
<evidence type="ECO:0000256" key="2">
    <source>
        <dbReference type="SAM" id="MobiDB-lite"/>
    </source>
</evidence>
<proteinExistence type="inferred from homology"/>